<proteinExistence type="predicted"/>
<organism evidence="1 2">
    <name type="scientific">Dictyobacter vulcani</name>
    <dbReference type="NCBI Taxonomy" id="2607529"/>
    <lineage>
        <taxon>Bacteria</taxon>
        <taxon>Bacillati</taxon>
        <taxon>Chloroflexota</taxon>
        <taxon>Ktedonobacteria</taxon>
        <taxon>Ktedonobacterales</taxon>
        <taxon>Dictyobacteraceae</taxon>
        <taxon>Dictyobacter</taxon>
    </lineage>
</organism>
<dbReference type="AlphaFoldDB" id="A0A5J4KP12"/>
<gene>
    <name evidence="1" type="ORF">KDW_30540</name>
</gene>
<accession>A0A5J4KP12</accession>
<dbReference type="EMBL" id="BKZW01000001">
    <property type="protein sequence ID" value="GER88892.1"/>
    <property type="molecule type" value="Genomic_DNA"/>
</dbReference>
<protein>
    <submittedName>
        <fullName evidence="1">Uncharacterized protein</fullName>
    </submittedName>
</protein>
<comment type="caution">
    <text evidence="1">The sequence shown here is derived from an EMBL/GenBank/DDBJ whole genome shotgun (WGS) entry which is preliminary data.</text>
</comment>
<dbReference type="RefSeq" id="WP_151756733.1">
    <property type="nucleotide sequence ID" value="NZ_BKZW01000001.1"/>
</dbReference>
<keyword evidence="2" id="KW-1185">Reference proteome</keyword>
<name>A0A5J4KP12_9CHLR</name>
<evidence type="ECO:0000313" key="1">
    <source>
        <dbReference type="EMBL" id="GER88892.1"/>
    </source>
</evidence>
<sequence>MPETVTAKEYTDFMALREQMKKGIEEADSEFMLVTYTRLLAALNKRQNAANALNIKLENRNIAAIKKGKKEALSSAKNRDDE</sequence>
<dbReference type="Proteomes" id="UP000326912">
    <property type="component" value="Unassembled WGS sequence"/>
</dbReference>
<reference evidence="1 2" key="1">
    <citation type="submission" date="2019-10" db="EMBL/GenBank/DDBJ databases">
        <title>Dictyobacter vulcani sp. nov., within the class Ktedonobacteria, isolated from soil of volcanic Mt. Zao.</title>
        <authorList>
            <person name="Zheng Y."/>
            <person name="Wang C.M."/>
            <person name="Sakai Y."/>
            <person name="Abe K."/>
            <person name="Yokota A."/>
            <person name="Yabe S."/>
        </authorList>
    </citation>
    <scope>NUCLEOTIDE SEQUENCE [LARGE SCALE GENOMIC DNA]</scope>
    <source>
        <strain evidence="1 2">W12</strain>
    </source>
</reference>
<evidence type="ECO:0000313" key="2">
    <source>
        <dbReference type="Proteomes" id="UP000326912"/>
    </source>
</evidence>